<organism evidence="1">
    <name type="scientific">Arundo donax</name>
    <name type="common">Giant reed</name>
    <name type="synonym">Donax arundinaceus</name>
    <dbReference type="NCBI Taxonomy" id="35708"/>
    <lineage>
        <taxon>Eukaryota</taxon>
        <taxon>Viridiplantae</taxon>
        <taxon>Streptophyta</taxon>
        <taxon>Embryophyta</taxon>
        <taxon>Tracheophyta</taxon>
        <taxon>Spermatophyta</taxon>
        <taxon>Magnoliopsida</taxon>
        <taxon>Liliopsida</taxon>
        <taxon>Poales</taxon>
        <taxon>Poaceae</taxon>
        <taxon>PACMAD clade</taxon>
        <taxon>Arundinoideae</taxon>
        <taxon>Arundineae</taxon>
        <taxon>Arundo</taxon>
    </lineage>
</organism>
<reference evidence="1" key="1">
    <citation type="submission" date="2014-09" db="EMBL/GenBank/DDBJ databases">
        <authorList>
            <person name="Magalhaes I.L.F."/>
            <person name="Oliveira U."/>
            <person name="Santos F.R."/>
            <person name="Vidigal T.H.D.A."/>
            <person name="Brescovit A.D."/>
            <person name="Santos A.J."/>
        </authorList>
    </citation>
    <scope>NUCLEOTIDE SEQUENCE</scope>
    <source>
        <tissue evidence="1">Shoot tissue taken approximately 20 cm above the soil surface</tissue>
    </source>
</reference>
<name>A0A0A9FC99_ARUDO</name>
<sequence length="21" mass="2305">MIKQILAYICSAPGVLSRNRA</sequence>
<evidence type="ECO:0000313" key="1">
    <source>
        <dbReference type="EMBL" id="JAE07761.1"/>
    </source>
</evidence>
<accession>A0A0A9FC99</accession>
<protein>
    <submittedName>
        <fullName evidence="1">Uncharacterized protein</fullName>
    </submittedName>
</protein>
<dbReference type="AlphaFoldDB" id="A0A0A9FC99"/>
<proteinExistence type="predicted"/>
<dbReference type="EMBL" id="GBRH01190135">
    <property type="protein sequence ID" value="JAE07761.1"/>
    <property type="molecule type" value="Transcribed_RNA"/>
</dbReference>
<reference evidence="1" key="2">
    <citation type="journal article" date="2015" name="Data Brief">
        <title>Shoot transcriptome of the giant reed, Arundo donax.</title>
        <authorList>
            <person name="Barrero R.A."/>
            <person name="Guerrero F.D."/>
            <person name="Moolhuijzen P."/>
            <person name="Goolsby J.A."/>
            <person name="Tidwell J."/>
            <person name="Bellgard S.E."/>
            <person name="Bellgard M.I."/>
        </authorList>
    </citation>
    <scope>NUCLEOTIDE SEQUENCE</scope>
    <source>
        <tissue evidence="1">Shoot tissue taken approximately 20 cm above the soil surface</tissue>
    </source>
</reference>